<dbReference type="Proteomes" id="UP000295719">
    <property type="component" value="Unassembled WGS sequence"/>
</dbReference>
<name>A0A4R3Z4U0_9GAMM</name>
<dbReference type="PANTHER" id="PTHR30441:SF4">
    <property type="entry name" value="PROTEIN ASMA"/>
    <property type="match status" value="1"/>
</dbReference>
<dbReference type="OrthoDB" id="9766390at2"/>
<sequence>MRRLLTTLFILLVVLVAGVAALVALINPNDFRNYMVTKVEQRSGYQLRIDGPLRWHAWPQLSILAGRMTLTAPGAKTAVVSAENMRLDVALLPLLSHQLLVKQVMLKGAVINLTPDSEKQRPKNAPIAPAGQPESVNDSEWSWDIANLQVADSLVIWQRDANEQINLRDVNLSMEQHGNSQANIDFSSRISRDQRDVQLAVSGKADISQFPRQLSAELDKFSYQLHGVGLPESGISGEGSLSVAYSRADQQLAISQLRLSANDSSLTGSASADLGNDRPQYRLDLHAQTLNLDALTGFTAVTDDDDTPSAPRPATARPVIAERINPPPALHEFNGQLTLAADNVIYRGLAISGLQLQADNQGGRLALTTLHGKLGEGEFSLPGVIDLTGSQPWFQLQATLKRIALAPLLQAFALPQTLTGLLSAQGTLSGHRLTAADFRQHWQGKADLALDRARLDGLNIQQLIQRAVARNSGNIDADQRTERYTEVEQLTAAATLQNGKLTLANLAGSSDLLSLNGSGDLDLLGRQCEVSLNIRVLKGWKGDAALIEALTSTDIPLKIYGPWASLSYQLRVDQVLRNRLQDELKRRLNEWKRKNPDSSQNKNVGELIEKL</sequence>
<dbReference type="InterPro" id="IPR007844">
    <property type="entry name" value="AsmA"/>
</dbReference>
<feature type="region of interest" description="Disordered" evidence="1">
    <location>
        <begin position="591"/>
        <end position="611"/>
    </location>
</feature>
<dbReference type="GO" id="GO:0090313">
    <property type="term" value="P:regulation of protein targeting to membrane"/>
    <property type="evidence" value="ECO:0007669"/>
    <property type="project" value="TreeGrafter"/>
</dbReference>
<dbReference type="PANTHER" id="PTHR30441">
    <property type="entry name" value="DUF748 DOMAIN-CONTAINING PROTEIN"/>
    <property type="match status" value="1"/>
</dbReference>
<dbReference type="InterPro" id="IPR052894">
    <property type="entry name" value="AsmA-related"/>
</dbReference>
<evidence type="ECO:0000256" key="1">
    <source>
        <dbReference type="SAM" id="MobiDB-lite"/>
    </source>
</evidence>
<proteinExistence type="predicted"/>
<reference evidence="3 4" key="1">
    <citation type="submission" date="2019-03" db="EMBL/GenBank/DDBJ databases">
        <title>Genomic Encyclopedia of Type Strains, Phase IV (KMG-IV): sequencing the most valuable type-strain genomes for metagenomic binning, comparative biology and taxonomic classification.</title>
        <authorList>
            <person name="Goeker M."/>
        </authorList>
    </citation>
    <scope>NUCLEOTIDE SEQUENCE [LARGE SCALE GENOMIC DNA]</scope>
    <source>
        <strain evidence="3 4">DSM 19580</strain>
    </source>
</reference>
<accession>A0A4R3Z4U0</accession>
<dbReference type="NCBIfam" id="NF008091">
    <property type="entry name" value="PRK10833.1"/>
    <property type="match status" value="1"/>
</dbReference>
<dbReference type="EMBL" id="SMCR01000001">
    <property type="protein sequence ID" value="TCW00217.1"/>
    <property type="molecule type" value="Genomic_DNA"/>
</dbReference>
<evidence type="ECO:0000313" key="4">
    <source>
        <dbReference type="Proteomes" id="UP000295719"/>
    </source>
</evidence>
<dbReference type="RefSeq" id="WP_131863753.1">
    <property type="nucleotide sequence ID" value="NZ_SMCR01000001.1"/>
</dbReference>
<dbReference type="GO" id="GO:0005886">
    <property type="term" value="C:plasma membrane"/>
    <property type="evidence" value="ECO:0007669"/>
    <property type="project" value="TreeGrafter"/>
</dbReference>
<gene>
    <name evidence="3" type="ORF">EDC52_101565</name>
</gene>
<evidence type="ECO:0000259" key="2">
    <source>
        <dbReference type="Pfam" id="PF05170"/>
    </source>
</evidence>
<feature type="domain" description="AsmA" evidence="2">
    <location>
        <begin position="223"/>
        <end position="504"/>
    </location>
</feature>
<keyword evidence="4" id="KW-1185">Reference proteome</keyword>
<dbReference type="AlphaFoldDB" id="A0A4R3Z4U0"/>
<feature type="domain" description="AsmA" evidence="2">
    <location>
        <begin position="3"/>
        <end position="204"/>
    </location>
</feature>
<organism evidence="3 4">
    <name type="scientific">Biostraticola tofi</name>
    <dbReference type="NCBI Taxonomy" id="466109"/>
    <lineage>
        <taxon>Bacteria</taxon>
        <taxon>Pseudomonadati</taxon>
        <taxon>Pseudomonadota</taxon>
        <taxon>Gammaproteobacteria</taxon>
        <taxon>Enterobacterales</taxon>
        <taxon>Bruguierivoracaceae</taxon>
        <taxon>Biostraticola</taxon>
    </lineage>
</organism>
<evidence type="ECO:0000313" key="3">
    <source>
        <dbReference type="EMBL" id="TCW00217.1"/>
    </source>
</evidence>
<dbReference type="Pfam" id="PF05170">
    <property type="entry name" value="AsmA"/>
    <property type="match status" value="2"/>
</dbReference>
<protein>
    <submittedName>
        <fullName evidence="3">AsmA protein</fullName>
    </submittedName>
</protein>
<comment type="caution">
    <text evidence="3">The sequence shown here is derived from an EMBL/GenBank/DDBJ whole genome shotgun (WGS) entry which is preliminary data.</text>
</comment>
<feature type="region of interest" description="Disordered" evidence="1">
    <location>
        <begin position="116"/>
        <end position="136"/>
    </location>
</feature>